<dbReference type="CDD" id="cd01263">
    <property type="entry name" value="PH_anillin"/>
    <property type="match status" value="1"/>
</dbReference>
<sequence length="823" mass="92770">MMAEVLLRIHRSRIDDLRDLLTKNGFLYELEILDDDKENRRRREIEIPVFGGEGDTVDKVERDSREKRAQTHQTHHLSNEYLEAKIDEMFDFGVDTDDKTPLSPLNQDRDRQRTTVTVQLNGDGNDEIGHELDMNANVVQLQMHRQRAKTQTPAREPSELRSRLNALRQQGQGHKLLYSVSAYRSMQREHRISISPPRTGARHAPPMPRFSPVVPPAAGERMHAYRARAVDSGIVGKIALPETPRRHRSSSIDSVSASRSAVSRPQALATSTPLGTAQINYFQLSNAPAKRATNNDTTCFDESFVSTISTNSHRVNQTLDFKKQITRMNELIEIYEGQMEHCQKLVTNARKADQLQQELLAQRSLLLNRVRVATLRQEIRRLSVLCNVRRPPPPVSSDLSGSMIISNIAVHLNRNFCQRQKQVGASDLKKEAFEDSSFAFVVVMRCSAYVEATGIVNLLGSYPLPPSQSDKLTSSHLSLAAAGGGHPTLHFTEQIQFFNLPVDFSIRVEVYALKIHENREEASCAAVLANKCRNLLLSPCKSFIMTELVGLFNRNRVIYAPRRKLPSTGSAALAAPRTSSASSVLPHSGMSTSSEFILCGHLNLTRDTVGECRFFLDDTQYPLEGTVEMFTHCTTLPQAIEIEHRGFLTMYNKIANGGDWERFWAVLHRGVIDFWRHPEDEKAEKSPLARLRLSDCTNPHVSSCSAEVSPRPNTFSIEILVSDPSSTVERKRSVDKAPVCREARNVRRGVGLRLSMGHRADEWNGNRHWSGRMVVKGRGSVWSVEMRIALQRDRRKRKGRHPQSDVVADALDVRCPVQDRLLA</sequence>
<comment type="caution">
    <text evidence="3">The sequence shown here is derived from an EMBL/GenBank/DDBJ whole genome shotgun (WGS) entry which is preliminary data.</text>
</comment>
<evidence type="ECO:0000313" key="4">
    <source>
        <dbReference type="Proteomes" id="UP000218231"/>
    </source>
</evidence>
<organism evidence="3 4">
    <name type="scientific">Diploscapter pachys</name>
    <dbReference type="NCBI Taxonomy" id="2018661"/>
    <lineage>
        <taxon>Eukaryota</taxon>
        <taxon>Metazoa</taxon>
        <taxon>Ecdysozoa</taxon>
        <taxon>Nematoda</taxon>
        <taxon>Chromadorea</taxon>
        <taxon>Rhabditida</taxon>
        <taxon>Rhabditina</taxon>
        <taxon>Rhabditomorpha</taxon>
        <taxon>Rhabditoidea</taxon>
        <taxon>Rhabditidae</taxon>
        <taxon>Diploscapter</taxon>
    </lineage>
</organism>
<reference evidence="3 4" key="1">
    <citation type="journal article" date="2017" name="Curr. Biol.">
        <title>Genome architecture and evolution of a unichromosomal asexual nematode.</title>
        <authorList>
            <person name="Fradin H."/>
            <person name="Zegar C."/>
            <person name="Gutwein M."/>
            <person name="Lucas J."/>
            <person name="Kovtun M."/>
            <person name="Corcoran D."/>
            <person name="Baugh L.R."/>
            <person name="Kiontke K."/>
            <person name="Gunsalus K."/>
            <person name="Fitch D.H."/>
            <person name="Piano F."/>
        </authorList>
    </citation>
    <scope>NUCLEOTIDE SEQUENCE [LARGE SCALE GENOMIC DNA]</scope>
    <source>
        <strain evidence="3">PF1309</strain>
    </source>
</reference>
<evidence type="ECO:0000313" key="3">
    <source>
        <dbReference type="EMBL" id="PAV80631.1"/>
    </source>
</evidence>
<dbReference type="InterPro" id="IPR011993">
    <property type="entry name" value="PH-like_dom_sf"/>
</dbReference>
<dbReference type="OrthoDB" id="5915976at2759"/>
<dbReference type="GO" id="GO:0000281">
    <property type="term" value="P:mitotic cytokinesis"/>
    <property type="evidence" value="ECO:0007669"/>
    <property type="project" value="TreeGrafter"/>
</dbReference>
<keyword evidence="4" id="KW-1185">Reference proteome</keyword>
<dbReference type="GO" id="GO:0031106">
    <property type="term" value="P:septin ring organization"/>
    <property type="evidence" value="ECO:0007669"/>
    <property type="project" value="TreeGrafter"/>
</dbReference>
<dbReference type="GO" id="GO:0005826">
    <property type="term" value="C:actomyosin contractile ring"/>
    <property type="evidence" value="ECO:0007669"/>
    <property type="project" value="TreeGrafter"/>
</dbReference>
<name>A0A2A2L2Z2_9BILA</name>
<dbReference type="STRING" id="2018661.A0A2A2L2Z2"/>
<dbReference type="SUPFAM" id="SSF50729">
    <property type="entry name" value="PH domain-like"/>
    <property type="match status" value="1"/>
</dbReference>
<accession>A0A2A2L2Z2</accession>
<proteinExistence type="predicted"/>
<dbReference type="Pfam" id="PF08174">
    <property type="entry name" value="Anillin"/>
    <property type="match status" value="1"/>
</dbReference>
<dbReference type="EMBL" id="LIAE01007239">
    <property type="protein sequence ID" value="PAV80631.1"/>
    <property type="molecule type" value="Genomic_DNA"/>
</dbReference>
<dbReference type="AlphaFoldDB" id="A0A2A2L2Z2"/>
<gene>
    <name evidence="3" type="ORF">WR25_12647</name>
</gene>
<dbReference type="InterPro" id="IPR037840">
    <property type="entry name" value="PH_Anillin"/>
</dbReference>
<evidence type="ECO:0000256" key="1">
    <source>
        <dbReference type="SAM" id="MobiDB-lite"/>
    </source>
</evidence>
<dbReference type="Gene3D" id="2.30.29.30">
    <property type="entry name" value="Pleckstrin-homology domain (PH domain)/Phosphotyrosine-binding domain (PTB)"/>
    <property type="match status" value="1"/>
</dbReference>
<dbReference type="PANTHER" id="PTHR21538">
    <property type="entry name" value="ANILLIN/RHOTEKIN RTKN"/>
    <property type="match status" value="1"/>
</dbReference>
<feature type="compositionally biased region" description="Low complexity" evidence="1">
    <location>
        <begin position="251"/>
        <end position="264"/>
    </location>
</feature>
<dbReference type="GO" id="GO:0000915">
    <property type="term" value="P:actomyosin contractile ring assembly"/>
    <property type="evidence" value="ECO:0007669"/>
    <property type="project" value="TreeGrafter"/>
</dbReference>
<protein>
    <recommendedName>
        <fullName evidence="2">Anillin homology domain-containing protein</fullName>
    </recommendedName>
</protein>
<dbReference type="InterPro" id="IPR051364">
    <property type="entry name" value="Cytokinesis/Rho-signaling"/>
</dbReference>
<feature type="domain" description="Anillin homology" evidence="2">
    <location>
        <begin position="401"/>
        <end position="610"/>
    </location>
</feature>
<evidence type="ECO:0000259" key="2">
    <source>
        <dbReference type="Pfam" id="PF08174"/>
    </source>
</evidence>
<dbReference type="InterPro" id="IPR012966">
    <property type="entry name" value="AHD"/>
</dbReference>
<feature type="region of interest" description="Disordered" evidence="1">
    <location>
        <begin position="241"/>
        <end position="269"/>
    </location>
</feature>
<dbReference type="Proteomes" id="UP000218231">
    <property type="component" value="Unassembled WGS sequence"/>
</dbReference>
<dbReference type="PANTHER" id="PTHR21538:SF23">
    <property type="entry name" value="ANILLIN"/>
    <property type="match status" value="1"/>
</dbReference>